<evidence type="ECO:0000313" key="2">
    <source>
        <dbReference type="Proteomes" id="UP001216899"/>
    </source>
</evidence>
<proteinExistence type="predicted"/>
<dbReference type="RefSeq" id="WP_273742841.1">
    <property type="nucleotide sequence ID" value="NZ_CP117466.1"/>
</dbReference>
<name>A0ABY7URY9_9RHOB</name>
<dbReference type="Proteomes" id="UP001216899">
    <property type="component" value="Chromosome"/>
</dbReference>
<organism evidence="1 2">
    <name type="scientific">Paracoccus marcusii</name>
    <dbReference type="NCBI Taxonomy" id="59779"/>
    <lineage>
        <taxon>Bacteria</taxon>
        <taxon>Pseudomonadati</taxon>
        <taxon>Pseudomonadota</taxon>
        <taxon>Alphaproteobacteria</taxon>
        <taxon>Rhodobacterales</taxon>
        <taxon>Paracoccaceae</taxon>
        <taxon>Paracoccus</taxon>
    </lineage>
</organism>
<accession>A0ABY7URY9</accession>
<gene>
    <name evidence="1" type="ORF">PRL19_10010</name>
</gene>
<dbReference type="EMBL" id="CP117466">
    <property type="protein sequence ID" value="WDA11634.1"/>
    <property type="molecule type" value="Genomic_DNA"/>
</dbReference>
<sequence length="67" mass="7263">MSPEANELLSKLYKTGKHPAKNRKAATELMDAGLAEPGKNGGLKILPAGRFAAWQAQQTNKSIEKEK</sequence>
<reference evidence="1 2" key="1">
    <citation type="submission" date="2023-02" db="EMBL/GenBank/DDBJ databases">
        <title>Whole genome sequenc of Paracoccus marcusii MBLB0836.</title>
        <authorList>
            <person name="Seo M.-J."/>
            <person name="Cho E.-S."/>
            <person name="Hwang C.Y."/>
        </authorList>
    </citation>
    <scope>NUCLEOTIDE SEQUENCE [LARGE SCALE GENOMIC DNA]</scope>
    <source>
        <strain evidence="1 2">MBLB0836</strain>
    </source>
</reference>
<evidence type="ECO:0000313" key="1">
    <source>
        <dbReference type="EMBL" id="WDA11634.1"/>
    </source>
</evidence>
<protein>
    <submittedName>
        <fullName evidence="1">Uncharacterized protein</fullName>
    </submittedName>
</protein>
<keyword evidence="2" id="KW-1185">Reference proteome</keyword>